<reference evidence="1 2" key="1">
    <citation type="submission" date="2018-11" db="EMBL/GenBank/DDBJ databases">
        <title>Genome assembly of Steccherinum ochraceum LE-BIN_3174, the white-rot fungus of the Steccherinaceae family (The Residual Polyporoid clade, Polyporales, Basidiomycota).</title>
        <authorList>
            <person name="Fedorova T.V."/>
            <person name="Glazunova O.A."/>
            <person name="Landesman E.O."/>
            <person name="Moiseenko K.V."/>
            <person name="Psurtseva N.V."/>
            <person name="Savinova O.S."/>
            <person name="Shakhova N.V."/>
            <person name="Tyazhelova T.V."/>
            <person name="Vasina D.V."/>
        </authorList>
    </citation>
    <scope>NUCLEOTIDE SEQUENCE [LARGE SCALE GENOMIC DNA]</scope>
    <source>
        <strain evidence="1 2">LE-BIN_3174</strain>
    </source>
</reference>
<dbReference type="EMBL" id="RWJN01000165">
    <property type="protein sequence ID" value="TCD65764.1"/>
    <property type="molecule type" value="Genomic_DNA"/>
</dbReference>
<keyword evidence="2" id="KW-1185">Reference proteome</keyword>
<protein>
    <submittedName>
        <fullName evidence="1">Uncharacterized protein</fullName>
    </submittedName>
</protein>
<accession>A0A4R0RTA2</accession>
<comment type="caution">
    <text evidence="1">The sequence shown here is derived from an EMBL/GenBank/DDBJ whole genome shotgun (WGS) entry which is preliminary data.</text>
</comment>
<evidence type="ECO:0000313" key="2">
    <source>
        <dbReference type="Proteomes" id="UP000292702"/>
    </source>
</evidence>
<dbReference type="AlphaFoldDB" id="A0A4R0RTA2"/>
<proteinExistence type="predicted"/>
<dbReference type="Proteomes" id="UP000292702">
    <property type="component" value="Unassembled WGS sequence"/>
</dbReference>
<gene>
    <name evidence="1" type="ORF">EIP91_002249</name>
</gene>
<organism evidence="1 2">
    <name type="scientific">Steccherinum ochraceum</name>
    <dbReference type="NCBI Taxonomy" id="92696"/>
    <lineage>
        <taxon>Eukaryota</taxon>
        <taxon>Fungi</taxon>
        <taxon>Dikarya</taxon>
        <taxon>Basidiomycota</taxon>
        <taxon>Agaricomycotina</taxon>
        <taxon>Agaricomycetes</taxon>
        <taxon>Polyporales</taxon>
        <taxon>Steccherinaceae</taxon>
        <taxon>Steccherinum</taxon>
    </lineage>
</organism>
<sequence>MHHRSCLSIGFGVDWEEMYKESELRSGTVVFVELTVPAQPSLGPASLEYGGLQGSWAAAAAAAVASRKSDSVQDSSYDVLLALKMSSPGHVVIKDHDREIDPHIPTSRHMISPPVLVTSLGPRGESKESSGTLPSAFNWMEQGIKIDVVAFYVSIPRQMQQGNDTAKQRCVWGWEASYPGTSVGRGWVRKAWALTFEQAIGLGWTSGSTW</sequence>
<evidence type="ECO:0000313" key="1">
    <source>
        <dbReference type="EMBL" id="TCD65764.1"/>
    </source>
</evidence>
<name>A0A4R0RTA2_9APHY</name>